<gene>
    <name evidence="4" type="ORF">EWU20_04085</name>
</gene>
<reference evidence="4 5" key="1">
    <citation type="submission" date="2019-02" db="EMBL/GenBank/DDBJ databases">
        <title>Genome of a new Bacteroidetes strain.</title>
        <authorList>
            <person name="Pitt A."/>
        </authorList>
    </citation>
    <scope>NUCLEOTIDE SEQUENCE [LARGE SCALE GENOMIC DNA]</scope>
    <source>
        <strain evidence="4 5">103A-SOEBACH</strain>
    </source>
</reference>
<comment type="caution">
    <text evidence="4">The sequence shown here is derived from an EMBL/GenBank/DDBJ whole genome shotgun (WGS) entry which is preliminary data.</text>
</comment>
<dbReference type="SUPFAM" id="SSF69318">
    <property type="entry name" value="Integrin alpha N-terminal domain"/>
    <property type="match status" value="3"/>
</dbReference>
<feature type="chain" id="PRO_5020700588" evidence="2">
    <location>
        <begin position="23"/>
        <end position="1161"/>
    </location>
</feature>
<dbReference type="InterPro" id="IPR013517">
    <property type="entry name" value="FG-GAP"/>
</dbReference>
<organism evidence="4 5">
    <name type="scientific">Aquirufa antheringensis</name>
    <dbReference type="NCBI Taxonomy" id="2516559"/>
    <lineage>
        <taxon>Bacteria</taxon>
        <taxon>Pseudomonadati</taxon>
        <taxon>Bacteroidota</taxon>
        <taxon>Cytophagia</taxon>
        <taxon>Cytophagales</taxon>
        <taxon>Flectobacillaceae</taxon>
        <taxon>Aquirufa</taxon>
    </lineage>
</organism>
<dbReference type="InterPro" id="IPR028994">
    <property type="entry name" value="Integrin_alpha_N"/>
</dbReference>
<dbReference type="AlphaFoldDB" id="A0A4V2IW08"/>
<evidence type="ECO:0000256" key="1">
    <source>
        <dbReference type="ARBA" id="ARBA00022729"/>
    </source>
</evidence>
<evidence type="ECO:0000313" key="5">
    <source>
        <dbReference type="Proteomes" id="UP000293583"/>
    </source>
</evidence>
<name>A0A4V2IW08_9BACT</name>
<dbReference type="PANTHER" id="PTHR16026">
    <property type="entry name" value="CARTILAGE ACIDIC PROTEIN 1"/>
    <property type="match status" value="1"/>
</dbReference>
<evidence type="ECO:0000256" key="2">
    <source>
        <dbReference type="SAM" id="SignalP"/>
    </source>
</evidence>
<keyword evidence="1 2" id="KW-0732">Signal</keyword>
<dbReference type="InterPro" id="IPR027039">
    <property type="entry name" value="Crtac1"/>
</dbReference>
<protein>
    <submittedName>
        <fullName evidence="4">RNA-binding protein</fullName>
    </submittedName>
</protein>
<dbReference type="RefSeq" id="WP_130922815.1">
    <property type="nucleotide sequence ID" value="NZ_JAANOM010000001.1"/>
</dbReference>
<dbReference type="PROSITE" id="PS51257">
    <property type="entry name" value="PROKAR_LIPOPROTEIN"/>
    <property type="match status" value="1"/>
</dbReference>
<keyword evidence="5" id="KW-1185">Reference proteome</keyword>
<dbReference type="OrthoDB" id="1488345at2"/>
<dbReference type="InterPro" id="IPR011519">
    <property type="entry name" value="UnbV_ASPIC"/>
</dbReference>
<evidence type="ECO:0000259" key="3">
    <source>
        <dbReference type="Pfam" id="PF07593"/>
    </source>
</evidence>
<dbReference type="Proteomes" id="UP000293583">
    <property type="component" value="Unassembled WGS sequence"/>
</dbReference>
<proteinExistence type="predicted"/>
<dbReference type="Pfam" id="PF07593">
    <property type="entry name" value="UnbV_ASPIC"/>
    <property type="match status" value="1"/>
</dbReference>
<dbReference type="Gene3D" id="2.130.10.130">
    <property type="entry name" value="Integrin alpha, N-terminal"/>
    <property type="match status" value="4"/>
</dbReference>
<accession>A0A4V2IW08</accession>
<dbReference type="EMBL" id="SEWY01000002">
    <property type="protein sequence ID" value="TBH74325.1"/>
    <property type="molecule type" value="Genomic_DNA"/>
</dbReference>
<feature type="domain" description="ASPIC/UnbV" evidence="3">
    <location>
        <begin position="525"/>
        <end position="592"/>
    </location>
</feature>
<evidence type="ECO:0000313" key="4">
    <source>
        <dbReference type="EMBL" id="TBH74325.1"/>
    </source>
</evidence>
<dbReference type="PANTHER" id="PTHR16026:SF0">
    <property type="entry name" value="CARTILAGE ACIDIC PROTEIN 1"/>
    <property type="match status" value="1"/>
</dbReference>
<feature type="signal peptide" evidence="2">
    <location>
        <begin position="1"/>
        <end position="22"/>
    </location>
</feature>
<dbReference type="Pfam" id="PF13517">
    <property type="entry name" value="FG-GAP_3"/>
    <property type="match status" value="4"/>
</dbReference>
<sequence length="1161" mass="128138">MKPIYVYLLLASTLLVYSCKNATTFELLSGDDTGIHFSNKIVENDSLSILKYEYLYNGSGVGMGDFNNDGLVDIIFSGSQANASLYINKGEMKFEELGKASGLDTKDRWCSGVSLVDINGDGLLDVYVSATMKNAERDRQNMLFVNQGIKDGKPSFKEMAAEYGINDNGHSEHAAFFDYDRDGDLDLYVLTDVIDQVPSLYRPKVTDGSYPNTDRMYRNDWSKEKNHPVFTNVSKEAGITIEGYGLGINICDINQDNWPDIYVTNDYVSDDILYINNHDGTFTDQAKAYFKHTSLSAMGNDVADINNDGRPDIVALDMLPKDNERKKQLAPPNSYQSYQNSDLHGYTYQYMRNSLQLNAGKKADGSPAPFQEMSLMAGVAETEWSWCPSLADFDNDGFRDLMITNGFPRDVTDRDFMLYRANSARLASDAILLEQMPVIKVNNYAFKNKGGMHFDDVSAAWGIQRPSFSNGASYGDLDNDGDLDYVVNNINDEAFVYKNNTVETNADKGHFLRVKFEGKGQNTQGIGTHIEGVYADGTYFYYENSPYRGYLSSVEAVAHIGLGAKQKIKELRVIWPNDSMQVITKPGVDQVLQVKMANAKQPYVSLYQQQEPLMQDVTDQMQLTDVHKEYDFIDFNFQSLTPFKMSQLGPGASVGDVNGDGLEDFFVGGAKFYSGIFYLQQPSGKFIAKFLEGLAEKKEKLGEDLGSLLIDMDKDGDLDLYIARGGTEGQIGASSFQDVVYTNDGKGNFTLVVSALPNFTESNAAVRAVDFDKDGDLDLFVSGRNVPFSYPQGTPSRLLRNDSKAGSIKYTDATAQWAPDLLKPALACDAIWTDLNNDGWSDLVVAGEFMPIQIYQNAKGHLVKLDKTGLEEMTGLWGSVAAADFDQDGDMDLVAGNMGKNTLLRANAKQPVDVLHGDVDGNGVYDVFPFVYFQSAAGVPVSAPLFGKDDVHKQLNSTRQRWVYYKEYGKITQDDFLTEKEKAKATKLSFTENASMYIENLGGGHFKVQALPDMAQLSSLNGMQILDVNADGYLDILFVGNNFANEVAMGRYDASNGGVLLGNGKGFTYAQNSGMMVPADAKSLVGIQVGSELAFIAMQNRGPLKVFKPLGSFVKAAVKPGQSFSYTFKGRKQKMDWNYGSSYLSQSASAQAFLPKGAKLN</sequence>